<dbReference type="GO" id="GO:0004383">
    <property type="term" value="F:guanylate cyclase activity"/>
    <property type="evidence" value="ECO:0007669"/>
    <property type="project" value="UniProtKB-EC"/>
</dbReference>
<dbReference type="CDD" id="cd07302">
    <property type="entry name" value="CHD"/>
    <property type="match status" value="1"/>
</dbReference>
<feature type="domain" description="Guanylate cyclase" evidence="11">
    <location>
        <begin position="13"/>
        <end position="149"/>
    </location>
</feature>
<dbReference type="GO" id="GO:0000166">
    <property type="term" value="F:nucleotide binding"/>
    <property type="evidence" value="ECO:0007669"/>
    <property type="project" value="UniProtKB-KW"/>
</dbReference>
<dbReference type="InterPro" id="IPR001054">
    <property type="entry name" value="A/G_cyclase"/>
</dbReference>
<sequence length="161" mass="18061">MDHVFKIMENYASSLEQEVEARTKELVDEKKKSDILLCRMLPKYVVYDDVIVNKNCSSSSFQVETIGDAYLCVSGLPRRNGTDHIKEICSMSVTILKDLRNFRITHMPTERVMIRIGVHTGPCVAGVVGLAMPKYCLFGDTVNTASRMESNGKGEAEMFES</sequence>
<proteinExistence type="inferred from homology"/>
<evidence type="ECO:0000259" key="11">
    <source>
        <dbReference type="PROSITE" id="PS50125"/>
    </source>
</evidence>
<evidence type="ECO:0000256" key="10">
    <source>
        <dbReference type="RuleBase" id="RU000405"/>
    </source>
</evidence>
<comment type="similarity">
    <text evidence="10">Belongs to the adenylyl cyclase class-4/guanylyl cyclase family.</text>
</comment>
<evidence type="ECO:0000256" key="6">
    <source>
        <dbReference type="ARBA" id="ARBA00023136"/>
    </source>
</evidence>
<keyword evidence="13" id="KW-1185">Reference proteome</keyword>
<keyword evidence="6" id="KW-0472">Membrane</keyword>
<dbReference type="EMBL" id="KN726167">
    <property type="protein sequence ID" value="KIH69390.1"/>
    <property type="molecule type" value="Genomic_DNA"/>
</dbReference>
<dbReference type="SMART" id="SM00044">
    <property type="entry name" value="CYCc"/>
    <property type="match status" value="1"/>
</dbReference>
<keyword evidence="4" id="KW-0547">Nucleotide-binding</keyword>
<dbReference type="SUPFAM" id="SSF55073">
    <property type="entry name" value="Nucleotide cyclase"/>
    <property type="match status" value="1"/>
</dbReference>
<dbReference type="OrthoDB" id="60033at2759"/>
<organism evidence="12 13">
    <name type="scientific">Ancylostoma duodenale</name>
    <dbReference type="NCBI Taxonomy" id="51022"/>
    <lineage>
        <taxon>Eukaryota</taxon>
        <taxon>Metazoa</taxon>
        <taxon>Ecdysozoa</taxon>
        <taxon>Nematoda</taxon>
        <taxon>Chromadorea</taxon>
        <taxon>Rhabditida</taxon>
        <taxon>Rhabditina</taxon>
        <taxon>Rhabditomorpha</taxon>
        <taxon>Strongyloidea</taxon>
        <taxon>Ancylostomatidae</taxon>
        <taxon>Ancylostomatinae</taxon>
        <taxon>Ancylostoma</taxon>
    </lineage>
</organism>
<dbReference type="GO" id="GO:0001653">
    <property type="term" value="F:peptide receptor activity"/>
    <property type="evidence" value="ECO:0007669"/>
    <property type="project" value="TreeGrafter"/>
</dbReference>
<dbReference type="Pfam" id="PF00211">
    <property type="entry name" value="Guanylate_cyc"/>
    <property type="match status" value="1"/>
</dbReference>
<evidence type="ECO:0000256" key="5">
    <source>
        <dbReference type="ARBA" id="ARBA00022989"/>
    </source>
</evidence>
<evidence type="ECO:0000256" key="2">
    <source>
        <dbReference type="ARBA" id="ARBA00004370"/>
    </source>
</evidence>
<dbReference type="AlphaFoldDB" id="A0A0C2H6B6"/>
<evidence type="ECO:0000256" key="4">
    <source>
        <dbReference type="ARBA" id="ARBA00022741"/>
    </source>
</evidence>
<keyword evidence="7" id="KW-0675">Receptor</keyword>
<reference evidence="12 13" key="1">
    <citation type="submission" date="2013-12" db="EMBL/GenBank/DDBJ databases">
        <title>Draft genome of the parsitic nematode Ancylostoma duodenale.</title>
        <authorList>
            <person name="Mitreva M."/>
        </authorList>
    </citation>
    <scope>NUCLEOTIDE SEQUENCE [LARGE SCALE GENOMIC DNA]</scope>
    <source>
        <strain evidence="12 13">Zhejiang</strain>
    </source>
</reference>
<accession>A0A0C2H6B6</accession>
<dbReference type="PROSITE" id="PS50125">
    <property type="entry name" value="GUANYLATE_CYCLASE_2"/>
    <property type="match status" value="1"/>
</dbReference>
<keyword evidence="3" id="KW-0812">Transmembrane</keyword>
<evidence type="ECO:0000256" key="1">
    <source>
        <dbReference type="ARBA" id="ARBA00001436"/>
    </source>
</evidence>
<evidence type="ECO:0000313" key="12">
    <source>
        <dbReference type="EMBL" id="KIH69390.1"/>
    </source>
</evidence>
<evidence type="ECO:0000256" key="3">
    <source>
        <dbReference type="ARBA" id="ARBA00022692"/>
    </source>
</evidence>
<dbReference type="GO" id="GO:0007168">
    <property type="term" value="P:receptor guanylyl cyclase signaling pathway"/>
    <property type="evidence" value="ECO:0007669"/>
    <property type="project" value="TreeGrafter"/>
</dbReference>
<dbReference type="Gene3D" id="6.10.250.780">
    <property type="match status" value="1"/>
</dbReference>
<dbReference type="Proteomes" id="UP000054047">
    <property type="component" value="Unassembled WGS sequence"/>
</dbReference>
<dbReference type="InterPro" id="IPR029787">
    <property type="entry name" value="Nucleotide_cyclase"/>
</dbReference>
<keyword evidence="5" id="KW-1133">Transmembrane helix</keyword>
<evidence type="ECO:0000256" key="8">
    <source>
        <dbReference type="ARBA" id="ARBA00023180"/>
    </source>
</evidence>
<protein>
    <submittedName>
        <fullName evidence="12">Adenylate/guanylate cyclase catalytic domain protein</fullName>
    </submittedName>
</protein>
<evidence type="ECO:0000256" key="7">
    <source>
        <dbReference type="ARBA" id="ARBA00023170"/>
    </source>
</evidence>
<dbReference type="InterPro" id="IPR050401">
    <property type="entry name" value="Cyclic_nucleotide_synthase"/>
</dbReference>
<gene>
    <name evidence="12" type="ORF">ANCDUO_00269</name>
</gene>
<dbReference type="GO" id="GO:0035556">
    <property type="term" value="P:intracellular signal transduction"/>
    <property type="evidence" value="ECO:0007669"/>
    <property type="project" value="InterPro"/>
</dbReference>
<dbReference type="GO" id="GO:0005886">
    <property type="term" value="C:plasma membrane"/>
    <property type="evidence" value="ECO:0007669"/>
    <property type="project" value="TreeGrafter"/>
</dbReference>
<evidence type="ECO:0000313" key="13">
    <source>
        <dbReference type="Proteomes" id="UP000054047"/>
    </source>
</evidence>
<name>A0A0C2H6B6_9BILA</name>
<comment type="subcellular location">
    <subcellularLocation>
        <location evidence="2">Membrane</location>
    </subcellularLocation>
</comment>
<dbReference type="PANTHER" id="PTHR11920">
    <property type="entry name" value="GUANYLYL CYCLASE"/>
    <property type="match status" value="1"/>
</dbReference>
<dbReference type="Gene3D" id="3.30.70.1230">
    <property type="entry name" value="Nucleotide cyclase"/>
    <property type="match status" value="1"/>
</dbReference>
<comment type="catalytic activity">
    <reaction evidence="1">
        <text>GTP = 3',5'-cyclic GMP + diphosphate</text>
        <dbReference type="Rhea" id="RHEA:13665"/>
        <dbReference type="ChEBI" id="CHEBI:33019"/>
        <dbReference type="ChEBI" id="CHEBI:37565"/>
        <dbReference type="ChEBI" id="CHEBI:57746"/>
        <dbReference type="EC" id="4.6.1.2"/>
    </reaction>
</comment>
<keyword evidence="8" id="KW-0325">Glycoprotein</keyword>
<keyword evidence="9 10" id="KW-0456">Lyase</keyword>
<evidence type="ECO:0000256" key="9">
    <source>
        <dbReference type="ARBA" id="ARBA00023239"/>
    </source>
</evidence>
<dbReference type="PROSITE" id="PS00452">
    <property type="entry name" value="GUANYLATE_CYCLASE_1"/>
    <property type="match status" value="1"/>
</dbReference>
<dbReference type="GO" id="GO:0004016">
    <property type="term" value="F:adenylate cyclase activity"/>
    <property type="evidence" value="ECO:0007669"/>
    <property type="project" value="TreeGrafter"/>
</dbReference>
<dbReference type="InterPro" id="IPR018297">
    <property type="entry name" value="A/G_cyclase_CS"/>
</dbReference>
<dbReference type="PANTHER" id="PTHR11920:SF375">
    <property type="entry name" value="RECEPTOR-TYPE GUANYLATE CYCLASE GCY-13"/>
    <property type="match status" value="1"/>
</dbReference>